<dbReference type="RefSeq" id="WP_338248076.1">
    <property type="nucleotide sequence ID" value="NZ_BSRI01000001.1"/>
</dbReference>
<evidence type="ECO:0000256" key="2">
    <source>
        <dbReference type="ARBA" id="ARBA00023172"/>
    </source>
</evidence>
<name>A0ABQ6FMB1_9CHLR</name>
<dbReference type="InterPro" id="IPR004107">
    <property type="entry name" value="Integrase_SAM-like_N"/>
</dbReference>
<dbReference type="Gene3D" id="1.10.443.10">
    <property type="entry name" value="Intergrase catalytic core"/>
    <property type="match status" value="1"/>
</dbReference>
<reference evidence="5 6" key="1">
    <citation type="submission" date="2023-02" db="EMBL/GenBank/DDBJ databases">
        <title>Dictyobacter halimunensis sp. nov., a new member of the class Ktedonobacteria from forest soil in a geothermal area.</title>
        <authorList>
            <person name="Rachmania M.K."/>
            <person name="Ningsih F."/>
            <person name="Sakai Y."/>
            <person name="Yabe S."/>
            <person name="Yokota A."/>
            <person name="Sjamsuridzal W."/>
        </authorList>
    </citation>
    <scope>NUCLEOTIDE SEQUENCE [LARGE SCALE GENOMIC DNA]</scope>
    <source>
        <strain evidence="5 6">S3.2.2.5</strain>
    </source>
</reference>
<dbReference type="InterPro" id="IPR013762">
    <property type="entry name" value="Integrase-like_cat_sf"/>
</dbReference>
<dbReference type="InterPro" id="IPR011010">
    <property type="entry name" value="DNA_brk_join_enz"/>
</dbReference>
<dbReference type="Proteomes" id="UP001344906">
    <property type="component" value="Unassembled WGS sequence"/>
</dbReference>
<keyword evidence="1 3" id="KW-0238">DNA-binding</keyword>
<proteinExistence type="predicted"/>
<dbReference type="Pfam" id="PF02899">
    <property type="entry name" value="Phage_int_SAM_1"/>
    <property type="match status" value="1"/>
</dbReference>
<dbReference type="InterPro" id="IPR010998">
    <property type="entry name" value="Integrase_recombinase_N"/>
</dbReference>
<evidence type="ECO:0000313" key="6">
    <source>
        <dbReference type="Proteomes" id="UP001344906"/>
    </source>
</evidence>
<sequence>MGNRKGIIYEANERLDALMHEGLNTSRYAAKKARREAGESLWAFSDGVIRSHGTRNTYQQHVMAFIQWARSNYEVRRLEVLDRRADELATEYLNEHLDAGKSPDTLQTERSALRLFFRIRLLAECVCIPERKRENITRSRKTTIREQQFQPANWAPLIAFIQATGLRANELRQLQVEDILVYGPTTGGPEITIKKGHAKGGRPRQVPVLPGHETDVLPLLDGRNPQDLVFPRIPSRLHPQKYRRAYAQAYYRHLSGRELPPTHRRLRRSDYDEEAVLRVSRALGHNRKDVVLRNYLR</sequence>
<dbReference type="InterPro" id="IPR044068">
    <property type="entry name" value="CB"/>
</dbReference>
<protein>
    <recommendedName>
        <fullName evidence="4">Core-binding (CB) domain-containing protein</fullName>
    </recommendedName>
</protein>
<evidence type="ECO:0000256" key="3">
    <source>
        <dbReference type="PROSITE-ProRule" id="PRU01248"/>
    </source>
</evidence>
<gene>
    <name evidence="5" type="ORF">KDH_12440</name>
</gene>
<evidence type="ECO:0000256" key="1">
    <source>
        <dbReference type="ARBA" id="ARBA00023125"/>
    </source>
</evidence>
<dbReference type="SUPFAM" id="SSF56349">
    <property type="entry name" value="DNA breaking-rejoining enzymes"/>
    <property type="match status" value="1"/>
</dbReference>
<accession>A0ABQ6FMB1</accession>
<dbReference type="EMBL" id="BSRI01000001">
    <property type="protein sequence ID" value="GLV54397.1"/>
    <property type="molecule type" value="Genomic_DNA"/>
</dbReference>
<dbReference type="Gene3D" id="1.10.150.130">
    <property type="match status" value="1"/>
</dbReference>
<evidence type="ECO:0000313" key="5">
    <source>
        <dbReference type="EMBL" id="GLV54397.1"/>
    </source>
</evidence>
<dbReference type="PROSITE" id="PS51900">
    <property type="entry name" value="CB"/>
    <property type="match status" value="1"/>
</dbReference>
<keyword evidence="2" id="KW-0233">DNA recombination</keyword>
<evidence type="ECO:0000259" key="4">
    <source>
        <dbReference type="PROSITE" id="PS51900"/>
    </source>
</evidence>
<keyword evidence="6" id="KW-1185">Reference proteome</keyword>
<comment type="caution">
    <text evidence="5">The sequence shown here is derived from an EMBL/GenBank/DDBJ whole genome shotgun (WGS) entry which is preliminary data.</text>
</comment>
<feature type="domain" description="Core-binding (CB)" evidence="4">
    <location>
        <begin position="39"/>
        <end position="121"/>
    </location>
</feature>
<organism evidence="5 6">
    <name type="scientific">Dictyobacter halimunensis</name>
    <dbReference type="NCBI Taxonomy" id="3026934"/>
    <lineage>
        <taxon>Bacteria</taxon>
        <taxon>Bacillati</taxon>
        <taxon>Chloroflexota</taxon>
        <taxon>Ktedonobacteria</taxon>
        <taxon>Ktedonobacterales</taxon>
        <taxon>Dictyobacteraceae</taxon>
        <taxon>Dictyobacter</taxon>
    </lineage>
</organism>